<dbReference type="GeneID" id="41331500"/>
<dbReference type="PANTHER" id="PTHR43694:SF1">
    <property type="entry name" value="RIBONUCLEASE J"/>
    <property type="match status" value="1"/>
</dbReference>
<dbReference type="InterPro" id="IPR036866">
    <property type="entry name" value="RibonucZ/Hydroxyglut_hydro"/>
</dbReference>
<dbReference type="SMART" id="SM00849">
    <property type="entry name" value="Lactamase_B"/>
    <property type="match status" value="1"/>
</dbReference>
<dbReference type="Proteomes" id="UP000321408">
    <property type="component" value="Chromosome"/>
</dbReference>
<sequence>MSLSFFGGVNEIGGNKIALVSSKGKGILLDFGWSFQISHDYLHSFLTLRKLRRLLDGIFIGDLPKPLGELKGIYREDLYENIEKECRYQGILDDKPTNPEIIKEILISHAHSDHIGDIKLLHPSIKLVCSTSTKFVLQQFEQTTNSNSLFSNILSYSIPGSKPKKNIFREITSLDSGETLMCADSGLEIRLYEIDHSLPGASAYLIRDTISNKRIVYTGDIRKHGPLKEKSEEFIKLAKEFKPDVLICEGTRADPAEDRNEYSSEQEVGKKITQVIQDAQKNESERLILFDCSLRDVWRLQTFYNSCKNTGKILILSPKSYDLLKTCIEVGIISDVYLQDIFVLLSKKKSGTYTAKDYTNSPSYVNILKKKEEDCLGAKSVYETLDVEKPFLINAEEIRKNPGKYVLQMSFYSLNDLFDINPVAGSYFILSKSEPFDDEGDVEERKLKNWFNLFKIPESNVYQVHCSGHMRREELIEMIKEIHPQKIFPIHTKNAQIFTEMNLPQDIEVIKPEKGKKYHI</sequence>
<dbReference type="Gene3D" id="3.60.15.10">
    <property type="entry name" value="Ribonuclease Z/Hydroxyacylglutathione hydrolase-like"/>
    <property type="match status" value="2"/>
</dbReference>
<dbReference type="PANTHER" id="PTHR43694">
    <property type="entry name" value="RIBONUCLEASE J"/>
    <property type="match status" value="1"/>
</dbReference>
<keyword evidence="3" id="KW-1185">Reference proteome</keyword>
<dbReference type="KEGG" id="psyt:DSAG12_03529"/>
<dbReference type="AlphaFoldDB" id="A0A5B9DF92"/>
<dbReference type="SUPFAM" id="SSF56281">
    <property type="entry name" value="Metallo-hydrolase/oxidoreductase"/>
    <property type="match status" value="1"/>
</dbReference>
<evidence type="ECO:0000313" key="3">
    <source>
        <dbReference type="Proteomes" id="UP000321408"/>
    </source>
</evidence>
<feature type="domain" description="Metallo-beta-lactamase" evidence="1">
    <location>
        <begin position="14"/>
        <end position="250"/>
    </location>
</feature>
<evidence type="ECO:0000313" key="2">
    <source>
        <dbReference type="EMBL" id="QEE17691.1"/>
    </source>
</evidence>
<dbReference type="InterPro" id="IPR011108">
    <property type="entry name" value="RMMBL"/>
</dbReference>
<reference evidence="2 3" key="2">
    <citation type="journal article" date="2024" name="Int. J. Syst. Evol. Microbiol.">
        <title>Promethearchaeum syntrophicum gen. nov., sp. nov., an anaerobic, obligately syntrophic archaeon, the first isolate of the lineage 'Asgard' archaea, and proposal of the new archaeal phylum Promethearchaeota phyl. nov. and kingdom Promethearchaeati regn. nov.</title>
        <authorList>
            <person name="Imachi H."/>
            <person name="Nobu M.K."/>
            <person name="Kato S."/>
            <person name="Takaki Y."/>
            <person name="Miyazaki M."/>
            <person name="Miyata M."/>
            <person name="Ogawara M."/>
            <person name="Saito Y."/>
            <person name="Sakai S."/>
            <person name="Tahara Y.O."/>
            <person name="Takano Y."/>
            <person name="Tasumi E."/>
            <person name="Uematsu K."/>
            <person name="Yoshimura T."/>
            <person name="Itoh T."/>
            <person name="Ohkuma M."/>
            <person name="Takai K."/>
        </authorList>
    </citation>
    <scope>NUCLEOTIDE SEQUENCE [LARGE SCALE GENOMIC DNA]</scope>
    <source>
        <strain evidence="2 3">MK-D1</strain>
    </source>
</reference>
<reference evidence="2 3" key="1">
    <citation type="journal article" date="2020" name="Nature">
        <title>Isolation of an archaeon at the prokaryote-eukaryote interface.</title>
        <authorList>
            <person name="Imachi H."/>
            <person name="Nobu M.K."/>
            <person name="Nakahara N."/>
            <person name="Morono Y."/>
            <person name="Ogawara M."/>
            <person name="Takaki Y."/>
            <person name="Takano Y."/>
            <person name="Uematsu K."/>
            <person name="Ikuta T."/>
            <person name="Ito M."/>
            <person name="Matsui Y."/>
            <person name="Miyazaki M."/>
            <person name="Murata K."/>
            <person name="Saito Y."/>
            <person name="Sakai S."/>
            <person name="Song C."/>
            <person name="Tasumi E."/>
            <person name="Yamanaka Y."/>
            <person name="Yamaguchi T."/>
            <person name="Kamagata Y."/>
            <person name="Tamaki H."/>
            <person name="Takai K."/>
        </authorList>
    </citation>
    <scope>NUCLEOTIDE SEQUENCE [LARGE SCALE GENOMIC DNA]</scope>
    <source>
        <strain evidence="2 3">MK-D1</strain>
    </source>
</reference>
<dbReference type="OrthoDB" id="40950at2157"/>
<name>A0A5B9DF92_9ARCH</name>
<dbReference type="EMBL" id="CP042905">
    <property type="protein sequence ID" value="QEE17691.1"/>
    <property type="molecule type" value="Genomic_DNA"/>
</dbReference>
<protein>
    <submittedName>
        <fullName evidence="2">MBL fold metallo-hydrolase</fullName>
    </submittedName>
</protein>
<dbReference type="InterPro" id="IPR001279">
    <property type="entry name" value="Metallo-B-lactamas"/>
</dbReference>
<organism evidence="2 3">
    <name type="scientific">Promethearchaeum syntrophicum</name>
    <dbReference type="NCBI Taxonomy" id="2594042"/>
    <lineage>
        <taxon>Archaea</taxon>
        <taxon>Promethearchaeati</taxon>
        <taxon>Promethearchaeota</taxon>
        <taxon>Promethearchaeia</taxon>
        <taxon>Promethearchaeales</taxon>
        <taxon>Promethearchaeaceae</taxon>
        <taxon>Promethearchaeum</taxon>
    </lineage>
</organism>
<evidence type="ECO:0000259" key="1">
    <source>
        <dbReference type="SMART" id="SM00849"/>
    </source>
</evidence>
<dbReference type="Pfam" id="PF07521">
    <property type="entry name" value="RMMBL"/>
    <property type="match status" value="1"/>
</dbReference>
<dbReference type="Pfam" id="PF12706">
    <property type="entry name" value="Lactamase_B_2"/>
    <property type="match status" value="1"/>
</dbReference>
<accession>A0A5B9DF92</accession>
<dbReference type="GO" id="GO:0042781">
    <property type="term" value="F:3'-tRNA processing endoribonuclease activity"/>
    <property type="evidence" value="ECO:0007669"/>
    <property type="project" value="UniProtKB-EC"/>
</dbReference>
<dbReference type="RefSeq" id="WP_147664579.1">
    <property type="nucleotide sequence ID" value="NZ_CP042905.2"/>
</dbReference>
<proteinExistence type="predicted"/>
<gene>
    <name evidence="2" type="ORF">DSAG12_03529</name>
</gene>